<accession>A0AAV9ZR30</accession>
<feature type="region of interest" description="Disordered" evidence="1">
    <location>
        <begin position="27"/>
        <end position="145"/>
    </location>
</feature>
<sequence>MPMRNAQSESELEKYTDSAIKRVAACTTDRYRNSASNHLRNPGLDMSGERAGHDGNGSSRGRERIAPPRSRKYQMAQRESRQCAPQKSLESLESPRPKFPIAEAEDPRGSGKSLSSGKEDREELTAPQKAREIGKNRVKSRKRRWPKHDQRDVVWASAHHHNGFYANYDGLQRVHRMGSLVRTGSGANGGGNVGEGLKVKQVVGLDSSWLEGRGVVIDGEAFQENPRKTGALVAIYKSGKKFVTKSWPQPYKKVSLH</sequence>
<keyword evidence="3" id="KW-1185">Reference proteome</keyword>
<proteinExistence type="predicted"/>
<gene>
    <name evidence="2" type="ORF">R3P38DRAFT_2803929</name>
</gene>
<feature type="compositionally biased region" description="Basic and acidic residues" evidence="1">
    <location>
        <begin position="117"/>
        <end position="135"/>
    </location>
</feature>
<dbReference type="AlphaFoldDB" id="A0AAV9ZR30"/>
<organism evidence="2 3">
    <name type="scientific">Favolaschia claudopus</name>
    <dbReference type="NCBI Taxonomy" id="2862362"/>
    <lineage>
        <taxon>Eukaryota</taxon>
        <taxon>Fungi</taxon>
        <taxon>Dikarya</taxon>
        <taxon>Basidiomycota</taxon>
        <taxon>Agaricomycotina</taxon>
        <taxon>Agaricomycetes</taxon>
        <taxon>Agaricomycetidae</taxon>
        <taxon>Agaricales</taxon>
        <taxon>Marasmiineae</taxon>
        <taxon>Mycenaceae</taxon>
        <taxon>Favolaschia</taxon>
    </lineage>
</organism>
<feature type="compositionally biased region" description="Basic residues" evidence="1">
    <location>
        <begin position="136"/>
        <end position="145"/>
    </location>
</feature>
<dbReference type="EMBL" id="JAWWNJ010000118">
    <property type="protein sequence ID" value="KAK6988984.1"/>
    <property type="molecule type" value="Genomic_DNA"/>
</dbReference>
<evidence type="ECO:0000256" key="1">
    <source>
        <dbReference type="SAM" id="MobiDB-lite"/>
    </source>
</evidence>
<evidence type="ECO:0000313" key="3">
    <source>
        <dbReference type="Proteomes" id="UP001362999"/>
    </source>
</evidence>
<evidence type="ECO:0000313" key="2">
    <source>
        <dbReference type="EMBL" id="KAK6988984.1"/>
    </source>
</evidence>
<name>A0AAV9ZR30_9AGAR</name>
<protein>
    <submittedName>
        <fullName evidence="2">Uncharacterized protein</fullName>
    </submittedName>
</protein>
<dbReference type="Proteomes" id="UP001362999">
    <property type="component" value="Unassembled WGS sequence"/>
</dbReference>
<comment type="caution">
    <text evidence="2">The sequence shown here is derived from an EMBL/GenBank/DDBJ whole genome shotgun (WGS) entry which is preliminary data.</text>
</comment>
<reference evidence="2 3" key="1">
    <citation type="journal article" date="2024" name="J Genomics">
        <title>Draft genome sequencing and assembly of Favolaschia claudopus CIRM-BRFM 2984 isolated from oak limbs.</title>
        <authorList>
            <person name="Navarro D."/>
            <person name="Drula E."/>
            <person name="Chaduli D."/>
            <person name="Cazenave R."/>
            <person name="Ahrendt S."/>
            <person name="Wang J."/>
            <person name="Lipzen A."/>
            <person name="Daum C."/>
            <person name="Barry K."/>
            <person name="Grigoriev I.V."/>
            <person name="Favel A."/>
            <person name="Rosso M.N."/>
            <person name="Martin F."/>
        </authorList>
    </citation>
    <scope>NUCLEOTIDE SEQUENCE [LARGE SCALE GENOMIC DNA]</scope>
    <source>
        <strain evidence="2 3">CIRM-BRFM 2984</strain>
    </source>
</reference>